<evidence type="ECO:0000313" key="2">
    <source>
        <dbReference type="Proteomes" id="UP001629432"/>
    </source>
</evidence>
<reference evidence="1 2" key="1">
    <citation type="journal article" date="2024" name="Chem. Sci.">
        <title>Discovery of megapolipeptins by genome mining of a Burkholderiales bacteria collection.</title>
        <authorList>
            <person name="Paulo B.S."/>
            <person name="Recchia M.J.J."/>
            <person name="Lee S."/>
            <person name="Fergusson C.H."/>
            <person name="Romanowski S.B."/>
            <person name="Hernandez A."/>
            <person name="Krull N."/>
            <person name="Liu D.Y."/>
            <person name="Cavanagh H."/>
            <person name="Bos A."/>
            <person name="Gray C.A."/>
            <person name="Murphy B.T."/>
            <person name="Linington R.G."/>
            <person name="Eustaquio A.S."/>
        </authorList>
    </citation>
    <scope>NUCLEOTIDE SEQUENCE [LARGE SCALE GENOMIC DNA]</scope>
    <source>
        <strain evidence="1 2">RL17-338-BIC-A</strain>
    </source>
</reference>
<accession>A0ABW9DR25</accession>
<dbReference type="Proteomes" id="UP001629432">
    <property type="component" value="Unassembled WGS sequence"/>
</dbReference>
<protein>
    <recommendedName>
        <fullName evidence="3">Flavin reductase</fullName>
    </recommendedName>
</protein>
<proteinExistence type="predicted"/>
<comment type="caution">
    <text evidence="1">The sequence shown here is derived from an EMBL/GenBank/DDBJ whole genome shotgun (WGS) entry which is preliminary data.</text>
</comment>
<evidence type="ECO:0000313" key="1">
    <source>
        <dbReference type="EMBL" id="MFM0637520.1"/>
    </source>
</evidence>
<gene>
    <name evidence="1" type="ORF">PQQ63_12535</name>
</gene>
<organism evidence="1 2">
    <name type="scientific">Paraburkholderia metrosideri</name>
    <dbReference type="NCBI Taxonomy" id="580937"/>
    <lineage>
        <taxon>Bacteria</taxon>
        <taxon>Pseudomonadati</taxon>
        <taxon>Pseudomonadota</taxon>
        <taxon>Betaproteobacteria</taxon>
        <taxon>Burkholderiales</taxon>
        <taxon>Burkholderiaceae</taxon>
        <taxon>Paraburkholderia</taxon>
    </lineage>
</organism>
<name>A0ABW9DR25_9BURK</name>
<keyword evidence="2" id="KW-1185">Reference proteome</keyword>
<dbReference type="RefSeq" id="WP_408336165.1">
    <property type="nucleotide sequence ID" value="NZ_JAQQCF010000009.1"/>
</dbReference>
<evidence type="ECO:0008006" key="3">
    <source>
        <dbReference type="Google" id="ProtNLM"/>
    </source>
</evidence>
<sequence>MNPTSEAFLSTDLPLAEAFRGGMRRLASGVCVVAARSTHGIPLGVTCLSRRGISSAPRRTS</sequence>
<dbReference type="EMBL" id="JAQQCF010000009">
    <property type="protein sequence ID" value="MFM0637520.1"/>
    <property type="molecule type" value="Genomic_DNA"/>
</dbReference>